<evidence type="ECO:0000313" key="5">
    <source>
        <dbReference type="Proteomes" id="UP000708298"/>
    </source>
</evidence>
<dbReference type="Proteomes" id="UP000708298">
    <property type="component" value="Unassembled WGS sequence"/>
</dbReference>
<dbReference type="EC" id="3.2.2.n1" evidence="3"/>
<comment type="caution">
    <text evidence="4">The sequence shown here is derived from an EMBL/GenBank/DDBJ whole genome shotgun (WGS) entry which is preliminary data.</text>
</comment>
<dbReference type="GO" id="GO:0005829">
    <property type="term" value="C:cytosol"/>
    <property type="evidence" value="ECO:0007669"/>
    <property type="project" value="TreeGrafter"/>
</dbReference>
<comment type="similarity">
    <text evidence="2 3">Belongs to the LOG family.</text>
</comment>
<dbReference type="InterPro" id="IPR005269">
    <property type="entry name" value="LOG"/>
</dbReference>
<dbReference type="InterPro" id="IPR031100">
    <property type="entry name" value="LOG_fam"/>
</dbReference>
<evidence type="ECO:0000256" key="2">
    <source>
        <dbReference type="ARBA" id="ARBA00006763"/>
    </source>
</evidence>
<dbReference type="Gene3D" id="3.40.50.450">
    <property type="match status" value="1"/>
</dbReference>
<comment type="catalytic activity">
    <reaction evidence="1">
        <text>AMP + H2O = D-ribose 5-phosphate + adenine</text>
        <dbReference type="Rhea" id="RHEA:20129"/>
        <dbReference type="ChEBI" id="CHEBI:15377"/>
        <dbReference type="ChEBI" id="CHEBI:16708"/>
        <dbReference type="ChEBI" id="CHEBI:78346"/>
        <dbReference type="ChEBI" id="CHEBI:456215"/>
        <dbReference type="EC" id="3.2.2.4"/>
    </reaction>
</comment>
<dbReference type="Pfam" id="PF03641">
    <property type="entry name" value="Lysine_decarbox"/>
    <property type="match status" value="1"/>
</dbReference>
<keyword evidence="5" id="KW-1185">Reference proteome</keyword>
<evidence type="ECO:0000313" key="4">
    <source>
        <dbReference type="EMBL" id="MCB8873650.1"/>
    </source>
</evidence>
<keyword evidence="3" id="KW-0203">Cytokinin biosynthesis</keyword>
<gene>
    <name evidence="4" type="ORF">ASILVAE211_00540</name>
</gene>
<sequence>MPAIKAVTVFGGASSGSSPVFREMATALGEQLARAGITVIFGGGSIGMMGAVADGALAAGGQVIGVIPDFLARREVAHTKVTEMIVTDSMHSRKRRMFDMSDAFVTLPGGLGTLDETFEMITWRQLDLHAKPLLVCDIEGWGTIFADMVDSYAEMGFVPAHARDFFEVLESVEAIVARLVELPVVETKTDSARL</sequence>
<dbReference type="PANTHER" id="PTHR31223:SF70">
    <property type="entry name" value="LOG FAMILY PROTEIN YJL055W"/>
    <property type="match status" value="1"/>
</dbReference>
<reference evidence="4" key="2">
    <citation type="submission" date="2021-01" db="EMBL/GenBank/DDBJ databases">
        <authorList>
            <person name="Mieszkin S."/>
            <person name="Pouder E."/>
            <person name="Alain K."/>
        </authorList>
    </citation>
    <scope>NUCLEOTIDE SEQUENCE</scope>
    <source>
        <strain evidence="4">HW T2.11</strain>
    </source>
</reference>
<dbReference type="EMBL" id="JAESVB010000001">
    <property type="protein sequence ID" value="MCB8873650.1"/>
    <property type="molecule type" value="Genomic_DNA"/>
</dbReference>
<dbReference type="GO" id="GO:0008714">
    <property type="term" value="F:AMP nucleosidase activity"/>
    <property type="evidence" value="ECO:0007669"/>
    <property type="project" value="UniProtKB-EC"/>
</dbReference>
<name>A0A963YNU9_9PROT</name>
<evidence type="ECO:0000256" key="1">
    <source>
        <dbReference type="ARBA" id="ARBA00000274"/>
    </source>
</evidence>
<organism evidence="4 5">
    <name type="scientific">Acidisoma silvae</name>
    <dbReference type="NCBI Taxonomy" id="2802396"/>
    <lineage>
        <taxon>Bacteria</taxon>
        <taxon>Pseudomonadati</taxon>
        <taxon>Pseudomonadota</taxon>
        <taxon>Alphaproteobacteria</taxon>
        <taxon>Acetobacterales</taxon>
        <taxon>Acidocellaceae</taxon>
        <taxon>Acidisoma</taxon>
    </lineage>
</organism>
<dbReference type="GO" id="GO:0009691">
    <property type="term" value="P:cytokinin biosynthetic process"/>
    <property type="evidence" value="ECO:0007669"/>
    <property type="project" value="UniProtKB-UniRule"/>
</dbReference>
<dbReference type="RefSeq" id="WP_227319338.1">
    <property type="nucleotide sequence ID" value="NZ_JAESVB010000001.1"/>
</dbReference>
<dbReference type="SUPFAM" id="SSF102405">
    <property type="entry name" value="MCP/YpsA-like"/>
    <property type="match status" value="1"/>
</dbReference>
<accession>A0A963YNU9</accession>
<dbReference type="NCBIfam" id="TIGR00730">
    <property type="entry name" value="Rossman fold protein, TIGR00730 family"/>
    <property type="match status" value="1"/>
</dbReference>
<protein>
    <recommendedName>
        <fullName evidence="3">Cytokinin riboside 5'-monophosphate phosphoribohydrolase</fullName>
        <ecNumber evidence="3">3.2.2.n1</ecNumber>
    </recommendedName>
</protein>
<dbReference type="AlphaFoldDB" id="A0A963YNU9"/>
<evidence type="ECO:0000256" key="3">
    <source>
        <dbReference type="RuleBase" id="RU363015"/>
    </source>
</evidence>
<reference evidence="4" key="1">
    <citation type="journal article" date="2021" name="Microorganisms">
        <title>Acidisoma silvae sp. nov. and Acidisomacellulosilytica sp. nov., Two Acidophilic Bacteria Isolated from Decaying Wood, Hydrolyzing Cellulose and Producing Poly-3-hydroxybutyrate.</title>
        <authorList>
            <person name="Mieszkin S."/>
            <person name="Pouder E."/>
            <person name="Uroz S."/>
            <person name="Simon-Colin C."/>
            <person name="Alain K."/>
        </authorList>
    </citation>
    <scope>NUCLEOTIDE SEQUENCE</scope>
    <source>
        <strain evidence="4">HW T2.11</strain>
    </source>
</reference>
<proteinExistence type="inferred from homology"/>
<keyword evidence="3" id="KW-0378">Hydrolase</keyword>
<dbReference type="PANTHER" id="PTHR31223">
    <property type="entry name" value="LOG FAMILY PROTEIN YJL055W"/>
    <property type="match status" value="1"/>
</dbReference>